<dbReference type="SUPFAM" id="SSF49299">
    <property type="entry name" value="PKD domain"/>
    <property type="match status" value="1"/>
</dbReference>
<dbReference type="InterPro" id="IPR012938">
    <property type="entry name" value="Glc/Sorbosone_DH"/>
</dbReference>
<dbReference type="SUPFAM" id="SSF49899">
    <property type="entry name" value="Concanavalin A-like lectins/glucanases"/>
    <property type="match status" value="4"/>
</dbReference>
<dbReference type="InterPro" id="IPR011042">
    <property type="entry name" value="6-blade_b-propeller_TolB-like"/>
</dbReference>
<feature type="region of interest" description="Disordered" evidence="1">
    <location>
        <begin position="216"/>
        <end position="236"/>
    </location>
</feature>
<dbReference type="InterPro" id="IPR013320">
    <property type="entry name" value="ConA-like_dom_sf"/>
</dbReference>
<feature type="region of interest" description="Disordered" evidence="1">
    <location>
        <begin position="1818"/>
        <end position="1841"/>
    </location>
</feature>
<dbReference type="SMART" id="SM00089">
    <property type="entry name" value="PKD"/>
    <property type="match status" value="2"/>
</dbReference>
<dbReference type="Gene3D" id="2.60.40.2810">
    <property type="match status" value="2"/>
</dbReference>
<dbReference type="InterPro" id="IPR022409">
    <property type="entry name" value="PKD/Chitinase_dom"/>
</dbReference>
<dbReference type="SUPFAM" id="SSF50952">
    <property type="entry name" value="Soluble quinoprotein glucose dehydrogenase"/>
    <property type="match status" value="1"/>
</dbReference>
<reference evidence="3" key="1">
    <citation type="submission" date="2022-09" db="EMBL/GenBank/DDBJ databases">
        <title>Diverse halophilic archaea isolated from saline environments.</title>
        <authorList>
            <person name="Cui H.-L."/>
        </authorList>
    </citation>
    <scope>NUCLEOTIDE SEQUENCE</scope>
    <source>
        <strain evidence="3">ZS-35-S2</strain>
    </source>
</reference>
<dbReference type="Pfam" id="PF07995">
    <property type="entry name" value="GSDH"/>
    <property type="match status" value="1"/>
</dbReference>
<name>A0A9E7R275_9EURY</name>
<dbReference type="Proteomes" id="UP001057580">
    <property type="component" value="Chromosome"/>
</dbReference>
<dbReference type="PROSITE" id="PS50093">
    <property type="entry name" value="PKD"/>
    <property type="match status" value="1"/>
</dbReference>
<dbReference type="GeneID" id="74944727"/>
<dbReference type="InterPro" id="IPR000601">
    <property type="entry name" value="PKD_dom"/>
</dbReference>
<dbReference type="Pfam" id="PF18911">
    <property type="entry name" value="PKD_4"/>
    <property type="match status" value="1"/>
</dbReference>
<sequence length="2146" mass="224454">MTDGLVLALTADEGVVTDGQTATAWQDQTSGGNDLSATGRPALLRSGTPTDMPALRFDGDDDALRRDGTSGLPTGSEDRTVVLVARYRSTGTGGFSYGAPRGNQAFGLVVDRDGLLAIQGWGGSSDFVSETPGTGAGWLTQTAVLNDGRLSHYSDGSEIDVATHTFDTAADEIVLGANPNAPPYTEMDVAAVLVYDRALSDAEREELQQDLDTTYIGSTAEPNQPPNTNGDSASVPVGESVTVDVLANDSDFDGTLDPSSVTVASGAENGTVTVNGTTGVVTYTHDGSTATTDSFTYTVADDDGATSNETTVSMDVTSSNTAPTANDDSASVPQGESVAVDVLANDSDTEGTVDASTVAVVSGPSNGTLTVNETTGAVTYTHDGSTAATDSFTYTVDDDDGATSDEATVSIDVTGIETSEPPTASDDAVALYPGTTVVVDVLANDADPDGTLDQSSLDIVERPSNGTLQVLGNSGRIRYAHGLFAGYEDTLTYRVADDDGNLSNIATVTFEVTKDAPRGRRGVVDPSSTSTIGDDTQTKSLSTTQDTSTASFSTSSNFSAVRILTGYNQPVAFTFLPDGRMILLQKNGEMFIANATESPAVAEPYMTVSNVRTRGEQGLLDIALDPDFGQNGYFYVYYTNDTVDKNRISRFQHVENSGGIESAGDPASEAVVWQNEQTNVSRCCHFGGGLDVGPDGRIYLTTGEQFNGSAAQDLSNANGKIIRVNRDGSIPSTNPFVDDPDALDSIYAYGLRNPYRANFDQPTSRFFIGEVGGNNDSTAYEDINLGESAANYGWPECEGYCDNPDYTDPIYAYPHDGTGASVTVGPLYRGQQFPSTYNETLFYSDYVRGWIKYLTFDSTGDVQTSEDFYSSSDAIVFVGQGPDGSLYYTGIVDGNVYRISYTDNQPPEITEATANTTSGPSPQTVAFTGNATDPDGDALSYTWVFGDGTQASGKDATHTYGSPGSYDAYLEVTDGSNTVTSARITIQVGSPPSVNITAPANESLFRAGETINFVANASDPEDGTLSDSQYDWTLTFLHDEHTHPGFDDVNGDTANYTVPTEGHDYSSDTGYEATVTVTDSDGLTATDSVFVFPDKVNLTFDTEPSGLSFKLDSITRDTPYTHDTAINFTHTIEAPETQCVDGTEYAFQSWSDGGARVHDITVPETDTTYTATYEAVGACDQLVTNGLVLHLESDTGLSTTDGTVASWADQSGQDNDLSAEGDPTLITGATPSGAAAVSFDGTDDALSRSTLNAFPTGNQNRTVFLVTSYQSTGFGGFTWGDVNGNEAFGTTVDDEGVLMIQGWGGPNDYPAGVTGTGAGWLSQSVVLANDQFTHYKDGTQIDAQTHTFNTGTNEAVLGAELNRSPYLDMEVAAVLVYDRALTDTERQQVETYLQDTYLNTSSNTAPTALDDSASVTQGESVDIDVLANDSDSDGTLDASSVTIVTAPSSGSTSVNTTTGVVTYTHDGSTTTTDSFTYTVDDDDGATSNEATVSIDITSSNTTGDLPVTNGLVLHLESDTGLSTTDGTVASWADQSGQDNDLAAEGAPTLLTGATPSGAAAVSFDGTDDTLSRTSLNGFPTGNQNRTVFLVTSYQSVGFGGFAWGDHSPNRAFGTTVDDNGELMLQGWGGPNDYPAGVTGTDAGWLTQSVTLANDQFTHYKDGTQIGTGTHTFDTGTGQAVLGAELDAPPYLDMQVASVLVYDRALTDTERQQVQQYLQDTYLDTTSNTAPTALDDAASVTQGDSVDVDVLANDSDSDGTLDPSSVTIVSQPSNGSVSVNTSTGIVTYTHDGSTTTTDSFTYTVDDDDGATSNEATVSIDVTSSNTAPTANDDSASVPQGESAEVDVLANDSDSDGTLGPSSVTIVTAPSNGSASVNTSTGIVTYTHDGSTTTTDSFTYTVDDDDGATSNEATVSIDVTASGTTDLPVTNGLVLHLESDTGLSTTDGAVTSWADQSGQDNDLSAEGAPTLVTGATPSGAAAVSFDGTDDTLNRTSLNGFPTSNQNRTVFLVTSYQSVGFGGFAWGDHSPNRAFGTTVDDNGELMLQGWGGPNDYPAGVTGTDAGWLTQSVVLANDQFTHYKDGTQIGTGTHTFDTGTGQAVLGAELDAPPYLDMQVAAVLVYDRALTDTERQQVQQYLQDTYLDTSS</sequence>
<dbReference type="NCBIfam" id="NF012211">
    <property type="entry name" value="tand_rpt_95"/>
    <property type="match status" value="6"/>
</dbReference>
<dbReference type="PANTHER" id="PTHR19328:SF13">
    <property type="entry name" value="HIPL1 PROTEIN"/>
    <property type="match status" value="1"/>
</dbReference>
<feature type="domain" description="PKD" evidence="2">
    <location>
        <begin position="908"/>
        <end position="988"/>
    </location>
</feature>
<evidence type="ECO:0000256" key="1">
    <source>
        <dbReference type="SAM" id="MobiDB-lite"/>
    </source>
</evidence>
<dbReference type="Gene3D" id="2.60.40.10">
    <property type="entry name" value="Immunoglobulins"/>
    <property type="match status" value="2"/>
</dbReference>
<dbReference type="Pfam" id="PF17963">
    <property type="entry name" value="Big_9"/>
    <property type="match status" value="6"/>
</dbReference>
<feature type="region of interest" description="Disordered" evidence="1">
    <location>
        <begin position="44"/>
        <end position="76"/>
    </location>
</feature>
<evidence type="ECO:0000313" key="3">
    <source>
        <dbReference type="EMBL" id="UWM54359.1"/>
    </source>
</evidence>
<dbReference type="PANTHER" id="PTHR19328">
    <property type="entry name" value="HEDGEHOG-INTERACTING PROTEIN"/>
    <property type="match status" value="1"/>
</dbReference>
<feature type="compositionally biased region" description="Polar residues" evidence="1">
    <location>
        <begin position="526"/>
        <end position="541"/>
    </location>
</feature>
<protein>
    <submittedName>
        <fullName evidence="3">Ig-like domain-containing protein</fullName>
    </submittedName>
</protein>
<feature type="compositionally biased region" description="Polar residues" evidence="1">
    <location>
        <begin position="1818"/>
        <end position="1838"/>
    </location>
</feature>
<feature type="region of interest" description="Disordered" evidence="1">
    <location>
        <begin position="518"/>
        <end position="550"/>
    </location>
</feature>
<dbReference type="InterPro" id="IPR011041">
    <property type="entry name" value="Quinoprot_gluc/sorb_DH_b-prop"/>
</dbReference>
<feature type="compositionally biased region" description="Polar residues" evidence="1">
    <location>
        <begin position="216"/>
        <end position="232"/>
    </location>
</feature>
<evidence type="ECO:0000259" key="2">
    <source>
        <dbReference type="PROSITE" id="PS50093"/>
    </source>
</evidence>
<dbReference type="Gene3D" id="2.60.40.3440">
    <property type="match status" value="3"/>
</dbReference>
<accession>A0A9E7R275</accession>
<dbReference type="InterPro" id="IPR013783">
    <property type="entry name" value="Ig-like_fold"/>
</dbReference>
<dbReference type="RefSeq" id="WP_260593379.1">
    <property type="nucleotide sequence ID" value="NZ_CP104003.1"/>
</dbReference>
<dbReference type="InterPro" id="IPR035986">
    <property type="entry name" value="PKD_dom_sf"/>
</dbReference>
<dbReference type="KEGG" id="ssai:N0B31_19855"/>
<keyword evidence="4" id="KW-1185">Reference proteome</keyword>
<organism evidence="3 4">
    <name type="scientific">Salinirubellus salinus</name>
    <dbReference type="NCBI Taxonomy" id="1364945"/>
    <lineage>
        <taxon>Archaea</taxon>
        <taxon>Methanobacteriati</taxon>
        <taxon>Methanobacteriota</taxon>
        <taxon>Stenosarchaea group</taxon>
        <taxon>Halobacteria</taxon>
        <taxon>Halobacteriales</taxon>
        <taxon>Natronomonadaceae</taxon>
        <taxon>Salinirubellus</taxon>
    </lineage>
</organism>
<dbReference type="EMBL" id="CP104003">
    <property type="protein sequence ID" value="UWM54359.1"/>
    <property type="molecule type" value="Genomic_DNA"/>
</dbReference>
<gene>
    <name evidence="3" type="ORF">N0B31_19855</name>
</gene>
<dbReference type="Gene3D" id="2.60.120.200">
    <property type="match status" value="4"/>
</dbReference>
<evidence type="ECO:0000313" key="4">
    <source>
        <dbReference type="Proteomes" id="UP001057580"/>
    </source>
</evidence>
<dbReference type="CDD" id="cd00146">
    <property type="entry name" value="PKD"/>
    <property type="match status" value="1"/>
</dbReference>
<dbReference type="Gene3D" id="2.120.10.30">
    <property type="entry name" value="TolB, C-terminal domain"/>
    <property type="match status" value="1"/>
</dbReference>
<proteinExistence type="predicted"/>